<keyword evidence="7" id="KW-1003">Cell membrane</keyword>
<evidence type="ECO:0000313" key="9">
    <source>
        <dbReference type="EMBL" id="TKI90990.1"/>
    </source>
</evidence>
<dbReference type="InterPro" id="IPR051921">
    <property type="entry name" value="ABC_osmolyte_uptake_ATP-bind"/>
</dbReference>
<dbReference type="GO" id="GO:0016887">
    <property type="term" value="F:ATP hydrolysis activity"/>
    <property type="evidence" value="ECO:0007669"/>
    <property type="project" value="UniProtKB-UniRule"/>
</dbReference>
<accession>A0A4U3ATG5</accession>
<evidence type="ECO:0000256" key="7">
    <source>
        <dbReference type="RuleBase" id="RU369116"/>
    </source>
</evidence>
<dbReference type="InterPro" id="IPR005892">
    <property type="entry name" value="Gly-betaine_transp_ATP-bd"/>
</dbReference>
<evidence type="ECO:0000256" key="5">
    <source>
        <dbReference type="ARBA" id="ARBA00022970"/>
    </source>
</evidence>
<gene>
    <name evidence="9" type="primary">proV</name>
    <name evidence="9" type="ORF">FC699_22980</name>
</gene>
<feature type="domain" description="ABC transporter" evidence="8">
    <location>
        <begin position="6"/>
        <end position="266"/>
    </location>
</feature>
<dbReference type="EMBL" id="SZON01001463">
    <property type="protein sequence ID" value="TKI90990.1"/>
    <property type="molecule type" value="Genomic_DNA"/>
</dbReference>
<comment type="subcellular location">
    <subcellularLocation>
        <location evidence="7">Cell inner membrane</location>
        <topology evidence="7">Peripheral membrane protein</topology>
    </subcellularLocation>
</comment>
<dbReference type="SUPFAM" id="SSF52540">
    <property type="entry name" value="P-loop containing nucleoside triphosphate hydrolases"/>
    <property type="match status" value="1"/>
</dbReference>
<keyword evidence="9" id="KW-0378">Hydrolase</keyword>
<dbReference type="PANTHER" id="PTHR43869:SF1">
    <property type="entry name" value="GLYCINE BETAINE_PROLINE BETAINE TRANSPORT SYSTEM ATP-BINDING PROTEIN PROV"/>
    <property type="match status" value="1"/>
</dbReference>
<dbReference type="NCBIfam" id="TIGR01186">
    <property type="entry name" value="proV"/>
    <property type="match status" value="1"/>
</dbReference>
<comment type="subunit">
    <text evidence="7">The complex is probably composed of two ATP-binding proteins, two transmembrane proteins and a solute-binding protein.</text>
</comment>
<proteinExistence type="inferred from homology"/>
<dbReference type="GO" id="GO:0015418">
    <property type="term" value="F:ABC-type quaternary ammonium compound transporting activity"/>
    <property type="evidence" value="ECO:0007669"/>
    <property type="project" value="UniProtKB-EC"/>
</dbReference>
<keyword evidence="6" id="KW-0129">CBS domain</keyword>
<dbReference type="GO" id="GO:0005524">
    <property type="term" value="F:ATP binding"/>
    <property type="evidence" value="ECO:0007669"/>
    <property type="project" value="UniProtKB-UniRule"/>
</dbReference>
<keyword evidence="5" id="KW-0029">Amino-acid transport</keyword>
<dbReference type="PANTHER" id="PTHR43869">
    <property type="entry name" value="GLYCINE BETAINE/PROLINE BETAINE TRANSPORT SYSTEM ATP-BINDING PROTEIN PROV"/>
    <property type="match status" value="1"/>
</dbReference>
<dbReference type="SMART" id="SM00382">
    <property type="entry name" value="AAA"/>
    <property type="match status" value="1"/>
</dbReference>
<dbReference type="PROSITE" id="PS00211">
    <property type="entry name" value="ABC_TRANSPORTER_1"/>
    <property type="match status" value="1"/>
</dbReference>
<protein>
    <recommendedName>
        <fullName evidence="7">Quaternary amine transport ATP-binding protein</fullName>
        <ecNumber evidence="7">7.6.2.9</ecNumber>
    </recommendedName>
</protein>
<organism evidence="9 10">
    <name type="scientific">Bacillus wiedmannii</name>
    <dbReference type="NCBI Taxonomy" id="1890302"/>
    <lineage>
        <taxon>Bacteria</taxon>
        <taxon>Bacillati</taxon>
        <taxon>Bacillota</taxon>
        <taxon>Bacilli</taxon>
        <taxon>Bacillales</taxon>
        <taxon>Bacillaceae</taxon>
        <taxon>Bacillus</taxon>
        <taxon>Bacillus cereus group</taxon>
    </lineage>
</organism>
<evidence type="ECO:0000256" key="6">
    <source>
        <dbReference type="ARBA" id="ARBA00023122"/>
    </source>
</evidence>
<dbReference type="InterPro" id="IPR003593">
    <property type="entry name" value="AAA+_ATPase"/>
</dbReference>
<evidence type="ECO:0000256" key="3">
    <source>
        <dbReference type="ARBA" id="ARBA00022741"/>
    </source>
</evidence>
<evidence type="ECO:0000256" key="2">
    <source>
        <dbReference type="ARBA" id="ARBA00022448"/>
    </source>
</evidence>
<dbReference type="AlphaFoldDB" id="A0A4U3ATG5"/>
<dbReference type="InterPro" id="IPR003439">
    <property type="entry name" value="ABC_transporter-like_ATP-bd"/>
</dbReference>
<sequence length="270" mass="30371">MDNTKVRVENVTKVFGKHPQRALSLLKEGKSKSEILKETGMNVGVKKATFEVYTGEIFVIMGLSGSGKSTLVRMLNQLIKPTAGHIYIDGEDIATMGKEELRRVRRTKMSMVFQKFALFPHRTVIQNVAYGLEIQGVPVEERENKALESLQLVGLDHHKDNYPSQLSGGMQQRVGIARALTNNPDVLLMDESFSALDPLIRKEMQDELLELQDKMEKTIIFITHDLDEALRIGDRIALMKDGEIVQIGTPEEIMMSPANEFVEKFVADVN</sequence>
<keyword evidence="7" id="KW-0472">Membrane</keyword>
<dbReference type="InterPro" id="IPR027417">
    <property type="entry name" value="P-loop_NTPase"/>
</dbReference>
<evidence type="ECO:0000256" key="1">
    <source>
        <dbReference type="ARBA" id="ARBA00005417"/>
    </source>
</evidence>
<reference evidence="9 10" key="1">
    <citation type="journal article" date="2019" name="Environ. Microbiol.">
        <title>An active ?-lactamase is a part of an orchestrated cell wall stress resistance network of Bacillus subtilis and related rhizosphere species.</title>
        <authorList>
            <person name="Bucher T."/>
            <person name="Keren-Paz A."/>
            <person name="Hausser J."/>
            <person name="Olender T."/>
            <person name="Cytryn E."/>
            <person name="Kolodkin-Gal I."/>
        </authorList>
    </citation>
    <scope>NUCLEOTIDE SEQUENCE [LARGE SCALE GENOMIC DNA]</scope>
    <source>
        <strain evidence="9 10">I5</strain>
    </source>
</reference>
<keyword evidence="2 7" id="KW-0813">Transport</keyword>
<dbReference type="Pfam" id="PF00005">
    <property type="entry name" value="ABC_tran"/>
    <property type="match status" value="1"/>
</dbReference>
<evidence type="ECO:0000259" key="8">
    <source>
        <dbReference type="PROSITE" id="PS50893"/>
    </source>
</evidence>
<dbReference type="InterPro" id="IPR017871">
    <property type="entry name" value="ABC_transporter-like_CS"/>
</dbReference>
<feature type="non-terminal residue" evidence="9">
    <location>
        <position position="270"/>
    </location>
</feature>
<dbReference type="EC" id="7.6.2.9" evidence="7"/>
<keyword evidence="7" id="KW-0997">Cell inner membrane</keyword>
<dbReference type="CDD" id="cd03294">
    <property type="entry name" value="ABC_Pro_Gly_Betaine"/>
    <property type="match status" value="1"/>
</dbReference>
<dbReference type="GO" id="GO:0006865">
    <property type="term" value="P:amino acid transport"/>
    <property type="evidence" value="ECO:0007669"/>
    <property type="project" value="UniProtKB-UniRule"/>
</dbReference>
<evidence type="ECO:0000313" key="10">
    <source>
        <dbReference type="Proteomes" id="UP000305222"/>
    </source>
</evidence>
<comment type="similarity">
    <text evidence="1 7">Belongs to the ABC transporter superfamily.</text>
</comment>
<dbReference type="Proteomes" id="UP000305222">
    <property type="component" value="Unassembled WGS sequence"/>
</dbReference>
<name>A0A4U3ATG5_9BACI</name>
<evidence type="ECO:0000256" key="4">
    <source>
        <dbReference type="ARBA" id="ARBA00022840"/>
    </source>
</evidence>
<dbReference type="Gene3D" id="3.40.50.300">
    <property type="entry name" value="P-loop containing nucleotide triphosphate hydrolases"/>
    <property type="match status" value="1"/>
</dbReference>
<dbReference type="PROSITE" id="PS50893">
    <property type="entry name" value="ABC_TRANSPORTER_2"/>
    <property type="match status" value="1"/>
</dbReference>
<dbReference type="GO" id="GO:0006970">
    <property type="term" value="P:response to osmotic stress"/>
    <property type="evidence" value="ECO:0007669"/>
    <property type="project" value="UniProtKB-ARBA"/>
</dbReference>
<comment type="catalytic activity">
    <reaction evidence="7">
        <text>a quaternary ammonium(out) + ATP + H2O = a quaternary ammonium(in) + ADP + phosphate + H(+)</text>
        <dbReference type="Rhea" id="RHEA:11036"/>
        <dbReference type="ChEBI" id="CHEBI:15377"/>
        <dbReference type="ChEBI" id="CHEBI:15378"/>
        <dbReference type="ChEBI" id="CHEBI:30616"/>
        <dbReference type="ChEBI" id="CHEBI:35267"/>
        <dbReference type="ChEBI" id="CHEBI:43474"/>
        <dbReference type="ChEBI" id="CHEBI:456216"/>
    </reaction>
</comment>
<comment type="caution">
    <text evidence="9">The sequence shown here is derived from an EMBL/GenBank/DDBJ whole genome shotgun (WGS) entry which is preliminary data.</text>
</comment>
<keyword evidence="4 7" id="KW-0067">ATP-binding</keyword>
<dbReference type="FunFam" id="3.40.50.300:FF:000201">
    <property type="entry name" value="Glycine betaine/L-proline ABC transporter ATP-binding protein"/>
    <property type="match status" value="1"/>
</dbReference>
<dbReference type="GO" id="GO:0005886">
    <property type="term" value="C:plasma membrane"/>
    <property type="evidence" value="ECO:0007669"/>
    <property type="project" value="UniProtKB-SubCell"/>
</dbReference>
<keyword evidence="3 7" id="KW-0547">Nucleotide-binding</keyword>
<dbReference type="GO" id="GO:0031460">
    <property type="term" value="P:glycine betaine transport"/>
    <property type="evidence" value="ECO:0007669"/>
    <property type="project" value="InterPro"/>
</dbReference>